<sequence>MAPLSTNSKFVKLIFSENYIDFLFVCSGV</sequence>
<evidence type="ECO:0000313" key="2">
    <source>
        <dbReference type="Proteomes" id="UP001162972"/>
    </source>
</evidence>
<comment type="caution">
    <text evidence="1">The sequence shown here is derived from an EMBL/GenBank/DDBJ whole genome shotgun (WGS) entry which is preliminary data.</text>
</comment>
<reference evidence="1 2" key="1">
    <citation type="journal article" date="2023" name="Int. J. Mol. Sci.">
        <title>De Novo Assembly and Annotation of 11 Diverse Shrub Willow (Salix) Genomes Reveals Novel Gene Organization in Sex-Linked Regions.</title>
        <authorList>
            <person name="Hyden B."/>
            <person name="Feng K."/>
            <person name="Yates T.B."/>
            <person name="Jawdy S."/>
            <person name="Cereghino C."/>
            <person name="Smart L.B."/>
            <person name="Muchero W."/>
        </authorList>
    </citation>
    <scope>NUCLEOTIDE SEQUENCE [LARGE SCALE GENOMIC DNA]</scope>
    <source>
        <tissue evidence="1">Shoot tip</tissue>
    </source>
</reference>
<evidence type="ECO:0000313" key="1">
    <source>
        <dbReference type="EMBL" id="KAJ6402600.1"/>
    </source>
</evidence>
<proteinExistence type="predicted"/>
<name>A0AAD6JEH5_9ROSI</name>
<dbReference type="Proteomes" id="UP001162972">
    <property type="component" value="Chromosome 4"/>
</dbReference>
<dbReference type="EMBL" id="JAPFFJ010000018">
    <property type="protein sequence ID" value="KAJ6402600.1"/>
    <property type="molecule type" value="Genomic_DNA"/>
</dbReference>
<accession>A0AAD6JEH5</accession>
<dbReference type="AlphaFoldDB" id="A0AAD6JEH5"/>
<feature type="non-terminal residue" evidence="1">
    <location>
        <position position="1"/>
    </location>
</feature>
<keyword evidence="2" id="KW-1185">Reference proteome</keyword>
<protein>
    <submittedName>
        <fullName evidence="1">Uncharacterized protein</fullName>
    </submittedName>
</protein>
<organism evidence="1 2">
    <name type="scientific">Salix udensis</name>
    <dbReference type="NCBI Taxonomy" id="889485"/>
    <lineage>
        <taxon>Eukaryota</taxon>
        <taxon>Viridiplantae</taxon>
        <taxon>Streptophyta</taxon>
        <taxon>Embryophyta</taxon>
        <taxon>Tracheophyta</taxon>
        <taxon>Spermatophyta</taxon>
        <taxon>Magnoliopsida</taxon>
        <taxon>eudicotyledons</taxon>
        <taxon>Gunneridae</taxon>
        <taxon>Pentapetalae</taxon>
        <taxon>rosids</taxon>
        <taxon>fabids</taxon>
        <taxon>Malpighiales</taxon>
        <taxon>Salicaceae</taxon>
        <taxon>Saliceae</taxon>
        <taxon>Salix</taxon>
    </lineage>
</organism>
<gene>
    <name evidence="1" type="ORF">OIU84_014661</name>
</gene>